<protein>
    <submittedName>
        <fullName evidence="1">Uncharacterized protein</fullName>
    </submittedName>
</protein>
<name>A0A5B0LLU2_PUCGR</name>
<dbReference type="AlphaFoldDB" id="A0A5B0LLU2"/>
<evidence type="ECO:0000313" key="3">
    <source>
        <dbReference type="Proteomes" id="UP000324748"/>
    </source>
</evidence>
<dbReference type="Proteomes" id="UP000325313">
    <property type="component" value="Unassembled WGS sequence"/>
</dbReference>
<proteinExistence type="predicted"/>
<keyword evidence="3" id="KW-1185">Reference proteome</keyword>
<evidence type="ECO:0000313" key="1">
    <source>
        <dbReference type="EMBL" id="KAA1064598.1"/>
    </source>
</evidence>
<evidence type="ECO:0000313" key="4">
    <source>
        <dbReference type="Proteomes" id="UP000325313"/>
    </source>
</evidence>
<reference evidence="3 4" key="1">
    <citation type="submission" date="2019-05" db="EMBL/GenBank/DDBJ databases">
        <title>Emergence of the Ug99 lineage of the wheat stem rust pathogen through somatic hybridization.</title>
        <authorList>
            <person name="Li F."/>
            <person name="Upadhyaya N.M."/>
            <person name="Sperschneider J."/>
            <person name="Matny O."/>
            <person name="Nguyen-Phuc H."/>
            <person name="Mago R."/>
            <person name="Raley C."/>
            <person name="Miller M.E."/>
            <person name="Silverstein K.A.T."/>
            <person name="Henningsen E."/>
            <person name="Hirsch C.D."/>
            <person name="Visser B."/>
            <person name="Pretorius Z.A."/>
            <person name="Steffenson B.J."/>
            <person name="Schwessinger B."/>
            <person name="Dodds P.N."/>
            <person name="Figueroa M."/>
        </authorList>
    </citation>
    <scope>NUCLEOTIDE SEQUENCE [LARGE SCALE GENOMIC DNA]</scope>
    <source>
        <strain evidence="1">21-0</strain>
        <strain evidence="2 4">Ug99</strain>
    </source>
</reference>
<sequence length="134" mass="15305">MFLSPNDSDQVIKIVDSEHPDGTQRLVSLRYKKLVKAMCALQMAKFGKIDAQHPQYKTHFEALIDGLNSLIFSPKANSLPIWGLNTGGKLSKEQFEESELGEEQKKLLDYFTSQNEDWPWDLATDLTNTHNELH</sequence>
<dbReference type="EMBL" id="VDEP01000506">
    <property type="protein sequence ID" value="KAA1068062.1"/>
    <property type="molecule type" value="Genomic_DNA"/>
</dbReference>
<dbReference type="EMBL" id="VSWC01000197">
    <property type="protein sequence ID" value="KAA1064598.1"/>
    <property type="molecule type" value="Genomic_DNA"/>
</dbReference>
<dbReference type="Proteomes" id="UP000324748">
    <property type="component" value="Unassembled WGS sequence"/>
</dbReference>
<gene>
    <name evidence="1" type="ORF">PGT21_008921</name>
    <name evidence="2" type="ORF">PGTUg99_007664</name>
</gene>
<organism evidence="1 3">
    <name type="scientific">Puccinia graminis f. sp. tritici</name>
    <dbReference type="NCBI Taxonomy" id="56615"/>
    <lineage>
        <taxon>Eukaryota</taxon>
        <taxon>Fungi</taxon>
        <taxon>Dikarya</taxon>
        <taxon>Basidiomycota</taxon>
        <taxon>Pucciniomycotina</taxon>
        <taxon>Pucciniomycetes</taxon>
        <taxon>Pucciniales</taxon>
        <taxon>Pucciniaceae</taxon>
        <taxon>Puccinia</taxon>
    </lineage>
</organism>
<evidence type="ECO:0000313" key="2">
    <source>
        <dbReference type="EMBL" id="KAA1068062.1"/>
    </source>
</evidence>
<accession>A0A5B0LLU2</accession>
<comment type="caution">
    <text evidence="1">The sequence shown here is derived from an EMBL/GenBank/DDBJ whole genome shotgun (WGS) entry which is preliminary data.</text>
</comment>